<dbReference type="GO" id="GO:0016887">
    <property type="term" value="F:ATP hydrolysis activity"/>
    <property type="evidence" value="ECO:0007669"/>
    <property type="project" value="InterPro"/>
</dbReference>
<dbReference type="InterPro" id="IPR027417">
    <property type="entry name" value="P-loop_NTPase"/>
</dbReference>
<dbReference type="GO" id="GO:0015658">
    <property type="term" value="F:branched-chain amino acid transmembrane transporter activity"/>
    <property type="evidence" value="ECO:0007669"/>
    <property type="project" value="TreeGrafter"/>
</dbReference>
<keyword evidence="4 7" id="KW-0067">ATP-binding</keyword>
<evidence type="ECO:0000313" key="8">
    <source>
        <dbReference type="Proteomes" id="UP000570678"/>
    </source>
</evidence>
<dbReference type="GO" id="GO:0005524">
    <property type="term" value="F:ATP binding"/>
    <property type="evidence" value="ECO:0007669"/>
    <property type="project" value="UniProtKB-KW"/>
</dbReference>
<dbReference type="EMBL" id="JAAXOT010000023">
    <property type="protein sequence ID" value="NKY60458.1"/>
    <property type="molecule type" value="Genomic_DNA"/>
</dbReference>
<accession>A0A846YSN2</accession>
<dbReference type="Proteomes" id="UP000570678">
    <property type="component" value="Unassembled WGS sequence"/>
</dbReference>
<dbReference type="PROSITE" id="PS50893">
    <property type="entry name" value="ABC_TRANSPORTER_2"/>
    <property type="match status" value="1"/>
</dbReference>
<keyword evidence="2" id="KW-0813">Transport</keyword>
<evidence type="ECO:0000256" key="4">
    <source>
        <dbReference type="ARBA" id="ARBA00022840"/>
    </source>
</evidence>
<dbReference type="PROSITE" id="PS00211">
    <property type="entry name" value="ABC_TRANSPORTER_1"/>
    <property type="match status" value="1"/>
</dbReference>
<gene>
    <name evidence="7" type="ORF">HGA15_30835</name>
</gene>
<evidence type="ECO:0000256" key="3">
    <source>
        <dbReference type="ARBA" id="ARBA00022741"/>
    </source>
</evidence>
<evidence type="ECO:0000313" key="7">
    <source>
        <dbReference type="EMBL" id="NKY60458.1"/>
    </source>
</evidence>
<reference evidence="7 8" key="1">
    <citation type="submission" date="2020-04" db="EMBL/GenBank/DDBJ databases">
        <title>MicrobeNet Type strains.</title>
        <authorList>
            <person name="Nicholson A.C."/>
        </authorList>
    </citation>
    <scope>NUCLEOTIDE SEQUENCE [LARGE SCALE GENOMIC DNA]</scope>
    <source>
        <strain evidence="7 8">JCM 3332</strain>
    </source>
</reference>
<evidence type="ECO:0000256" key="5">
    <source>
        <dbReference type="ARBA" id="ARBA00022970"/>
    </source>
</evidence>
<dbReference type="InterPro" id="IPR003593">
    <property type="entry name" value="AAA+_ATPase"/>
</dbReference>
<dbReference type="SUPFAM" id="SSF52540">
    <property type="entry name" value="P-loop containing nucleoside triphosphate hydrolases"/>
    <property type="match status" value="1"/>
</dbReference>
<dbReference type="PANTHER" id="PTHR43820">
    <property type="entry name" value="HIGH-AFFINITY BRANCHED-CHAIN AMINO ACID TRANSPORT ATP-BINDING PROTEIN LIVF"/>
    <property type="match status" value="1"/>
</dbReference>
<keyword evidence="3" id="KW-0547">Nucleotide-binding</keyword>
<feature type="domain" description="ABC transporter" evidence="6">
    <location>
        <begin position="6"/>
        <end position="234"/>
    </location>
</feature>
<comment type="caution">
    <text evidence="7">The sequence shown here is derived from an EMBL/GenBank/DDBJ whole genome shotgun (WGS) entry which is preliminary data.</text>
</comment>
<dbReference type="InterPro" id="IPR017871">
    <property type="entry name" value="ABC_transporter-like_CS"/>
</dbReference>
<dbReference type="AlphaFoldDB" id="A0A846YSN2"/>
<dbReference type="Pfam" id="PF00005">
    <property type="entry name" value="ABC_tran"/>
    <property type="match status" value="1"/>
</dbReference>
<protein>
    <submittedName>
        <fullName evidence="7">ABC transporter ATP-binding protein</fullName>
    </submittedName>
</protein>
<dbReference type="InterPro" id="IPR052156">
    <property type="entry name" value="BCAA_Transport_ATP-bd_LivF"/>
</dbReference>
<keyword evidence="5" id="KW-0029">Amino-acid transport</keyword>
<keyword evidence="8" id="KW-1185">Reference proteome</keyword>
<dbReference type="CDD" id="cd03224">
    <property type="entry name" value="ABC_TM1139_LivF_branched"/>
    <property type="match status" value="1"/>
</dbReference>
<evidence type="ECO:0000256" key="1">
    <source>
        <dbReference type="ARBA" id="ARBA00005417"/>
    </source>
</evidence>
<dbReference type="InterPro" id="IPR003439">
    <property type="entry name" value="ABC_transporter-like_ATP-bd"/>
</dbReference>
<sequence>MTENVLRVDSVTAGYDDAIVLRDVSLGVGPGSVVALLGPNGAGKTTLLNVVTGVLQPSSGRVVLGGEDVTKRAIAQRAKRGLCHIPEGHGVFPSLTVKENILLAGPRGKESESFDKAVEAFPVLGERRSQIAGSLSGGQQQMLAVVRAYIQSPKLVLIDEVSMGLAPVIVDQIFEFIEQIAAQGTSLLLVEQYVSRVLAIASHVYVLNRGEIAFSGTPQEASSSQVFDTYLSAASH</sequence>
<dbReference type="PANTHER" id="PTHR43820:SF4">
    <property type="entry name" value="HIGH-AFFINITY BRANCHED-CHAIN AMINO ACID TRANSPORT ATP-BINDING PROTEIN LIVF"/>
    <property type="match status" value="1"/>
</dbReference>
<dbReference type="Gene3D" id="3.40.50.300">
    <property type="entry name" value="P-loop containing nucleotide triphosphate hydrolases"/>
    <property type="match status" value="1"/>
</dbReference>
<organism evidence="7 8">
    <name type="scientific">Nocardia flavorosea</name>
    <dbReference type="NCBI Taxonomy" id="53429"/>
    <lineage>
        <taxon>Bacteria</taxon>
        <taxon>Bacillati</taxon>
        <taxon>Actinomycetota</taxon>
        <taxon>Actinomycetes</taxon>
        <taxon>Mycobacteriales</taxon>
        <taxon>Nocardiaceae</taxon>
        <taxon>Nocardia</taxon>
    </lineage>
</organism>
<evidence type="ECO:0000256" key="2">
    <source>
        <dbReference type="ARBA" id="ARBA00022448"/>
    </source>
</evidence>
<dbReference type="SMART" id="SM00382">
    <property type="entry name" value="AAA"/>
    <property type="match status" value="1"/>
</dbReference>
<evidence type="ECO:0000259" key="6">
    <source>
        <dbReference type="PROSITE" id="PS50893"/>
    </source>
</evidence>
<name>A0A846YSN2_9NOCA</name>
<comment type="similarity">
    <text evidence="1">Belongs to the ABC transporter superfamily.</text>
</comment>
<proteinExistence type="inferred from homology"/>
<dbReference type="GO" id="GO:0015807">
    <property type="term" value="P:L-amino acid transport"/>
    <property type="evidence" value="ECO:0007669"/>
    <property type="project" value="TreeGrafter"/>
</dbReference>